<evidence type="ECO:0000259" key="4">
    <source>
        <dbReference type="PROSITE" id="PS50222"/>
    </source>
</evidence>
<dbReference type="SUPFAM" id="SSF47473">
    <property type="entry name" value="EF-hand"/>
    <property type="match status" value="2"/>
</dbReference>
<organism evidence="5 6">
    <name type="scientific">Paramecium tetraurelia</name>
    <dbReference type="NCBI Taxonomy" id="5888"/>
    <lineage>
        <taxon>Eukaryota</taxon>
        <taxon>Sar</taxon>
        <taxon>Alveolata</taxon>
        <taxon>Ciliophora</taxon>
        <taxon>Intramacronucleata</taxon>
        <taxon>Oligohymenophorea</taxon>
        <taxon>Peniculida</taxon>
        <taxon>Parameciidae</taxon>
        <taxon>Paramecium</taxon>
    </lineage>
</organism>
<evidence type="ECO:0000256" key="2">
    <source>
        <dbReference type="ARBA" id="ARBA00022737"/>
    </source>
</evidence>
<dbReference type="InterPro" id="IPR051581">
    <property type="entry name" value="Ca-bind"/>
</dbReference>
<dbReference type="InterPro" id="IPR018247">
    <property type="entry name" value="EF_Hand_1_Ca_BS"/>
</dbReference>
<dbReference type="SMART" id="SM00054">
    <property type="entry name" value="EFh"/>
    <property type="match status" value="4"/>
</dbReference>
<evidence type="ECO:0000256" key="3">
    <source>
        <dbReference type="ARBA" id="ARBA00022837"/>
    </source>
</evidence>
<dbReference type="Pfam" id="PF13499">
    <property type="entry name" value="EF-hand_7"/>
    <property type="match status" value="1"/>
</dbReference>
<name>A0CSU8_PARTE</name>
<dbReference type="InterPro" id="IPR011992">
    <property type="entry name" value="EF-hand-dom_pair"/>
</dbReference>
<dbReference type="InterPro" id="IPR002048">
    <property type="entry name" value="EF_hand_dom"/>
</dbReference>
<evidence type="ECO:0000256" key="1">
    <source>
        <dbReference type="ARBA" id="ARBA00022723"/>
    </source>
</evidence>
<dbReference type="Proteomes" id="UP000000600">
    <property type="component" value="Unassembled WGS sequence"/>
</dbReference>
<dbReference type="GO" id="GO:0005509">
    <property type="term" value="F:calcium ion binding"/>
    <property type="evidence" value="ECO:0007669"/>
    <property type="project" value="InterPro"/>
</dbReference>
<dbReference type="EMBL" id="CT868163">
    <property type="protein sequence ID" value="CAK73865.1"/>
    <property type="molecule type" value="Genomic_DNA"/>
</dbReference>
<dbReference type="GeneID" id="5027047"/>
<dbReference type="PANTHER" id="PTHR34524:SF6">
    <property type="entry name" value="CALCYPHOSINE LIKE"/>
    <property type="match status" value="1"/>
</dbReference>
<feature type="domain" description="EF-hand" evidence="4">
    <location>
        <begin position="330"/>
        <end position="365"/>
    </location>
</feature>
<sequence length="485" mass="57807">MIKQLISSIIECEKSLENIRIELNQQSLFSLKPIMHRLDSNNQGHITSYDILQFCQDNDISCQHYDAFLCLKYLDVNKDGRVTFDDLAIQILSKTNREKRFVAAIREPYFIEKSMCLPEIIETGLTYYFGELLIYLREQLEIKKSLEKENFNYFKLFSQLDQNNNGIIHINEFLKYFNLTQEDANYFYMMGNHNETIDQINLMDIFVIPQLEHENIKQEKAQSPFKKNAFQQFTYQNEDSFQSPEQRSTVKYKQAQLKLLNSDQTHSNTSSKFVDELTKKLQDFTFTPKSNKTTCNIEITSFDKFAYQLLYQLLLKCKFLQKTQQKLIQRHDFCCKWIFKVFDCENKGFITEEDFLSGFRKLRIQIKGGPRDLILNYGQDFKINYEQFKKLIYFENDADIDENSQFNPQIFSNVTIDYIRQLLQEQIDIESFKKSYVQYILKKANNNDESIIIKKQIQELFNKYNAFPNDRELAILTNQLQNLYF</sequence>
<keyword evidence="1" id="KW-0479">Metal-binding</keyword>
<dbReference type="PANTHER" id="PTHR34524">
    <property type="entry name" value="CALCYPHOSIN"/>
    <property type="match status" value="1"/>
</dbReference>
<proteinExistence type="predicted"/>
<dbReference type="OMA" id="NDISCQH"/>
<keyword evidence="3" id="KW-0106">Calcium</keyword>
<dbReference type="PROSITE" id="PS00018">
    <property type="entry name" value="EF_HAND_1"/>
    <property type="match status" value="1"/>
</dbReference>
<evidence type="ECO:0000313" key="6">
    <source>
        <dbReference type="Proteomes" id="UP000000600"/>
    </source>
</evidence>
<keyword evidence="2" id="KW-0677">Repeat</keyword>
<dbReference type="AlphaFoldDB" id="A0CSU8"/>
<accession>A0CSU8</accession>
<dbReference type="KEGG" id="ptm:GSPATT00010137001"/>
<dbReference type="PROSITE" id="PS50222">
    <property type="entry name" value="EF_HAND_2"/>
    <property type="match status" value="2"/>
</dbReference>
<dbReference type="HOGENOM" id="CLU_563188_0_0_1"/>
<dbReference type="STRING" id="5888.A0CSU8"/>
<dbReference type="InParanoid" id="A0CSU8"/>
<gene>
    <name evidence="5" type="ORF">GSPATT00010137001</name>
</gene>
<feature type="domain" description="EF-hand" evidence="4">
    <location>
        <begin position="148"/>
        <end position="183"/>
    </location>
</feature>
<dbReference type="RefSeq" id="XP_001441262.1">
    <property type="nucleotide sequence ID" value="XM_001441225.1"/>
</dbReference>
<keyword evidence="6" id="KW-1185">Reference proteome</keyword>
<reference evidence="5 6" key="1">
    <citation type="journal article" date="2006" name="Nature">
        <title>Global trends of whole-genome duplications revealed by the ciliate Paramecium tetraurelia.</title>
        <authorList>
            <consortium name="Genoscope"/>
            <person name="Aury J.-M."/>
            <person name="Jaillon O."/>
            <person name="Duret L."/>
            <person name="Noel B."/>
            <person name="Jubin C."/>
            <person name="Porcel B.M."/>
            <person name="Segurens B."/>
            <person name="Daubin V."/>
            <person name="Anthouard V."/>
            <person name="Aiach N."/>
            <person name="Arnaiz O."/>
            <person name="Billaut A."/>
            <person name="Beisson J."/>
            <person name="Blanc I."/>
            <person name="Bouhouche K."/>
            <person name="Camara F."/>
            <person name="Duharcourt S."/>
            <person name="Guigo R."/>
            <person name="Gogendeau D."/>
            <person name="Katinka M."/>
            <person name="Keller A.-M."/>
            <person name="Kissmehl R."/>
            <person name="Klotz C."/>
            <person name="Koll F."/>
            <person name="Le Moue A."/>
            <person name="Lepere C."/>
            <person name="Malinsky S."/>
            <person name="Nowacki M."/>
            <person name="Nowak J.K."/>
            <person name="Plattner H."/>
            <person name="Poulain J."/>
            <person name="Ruiz F."/>
            <person name="Serrano V."/>
            <person name="Zagulski M."/>
            <person name="Dessen P."/>
            <person name="Betermier M."/>
            <person name="Weissenbach J."/>
            <person name="Scarpelli C."/>
            <person name="Schachter V."/>
            <person name="Sperling L."/>
            <person name="Meyer E."/>
            <person name="Cohen J."/>
            <person name="Wincker P."/>
        </authorList>
    </citation>
    <scope>NUCLEOTIDE SEQUENCE [LARGE SCALE GENOMIC DNA]</scope>
    <source>
        <strain evidence="5 6">Stock d4-2</strain>
    </source>
</reference>
<evidence type="ECO:0000313" key="5">
    <source>
        <dbReference type="EMBL" id="CAK73865.1"/>
    </source>
</evidence>
<protein>
    <recommendedName>
        <fullName evidence="4">EF-hand domain-containing protein</fullName>
    </recommendedName>
</protein>
<dbReference type="Gene3D" id="1.10.238.10">
    <property type="entry name" value="EF-hand"/>
    <property type="match status" value="1"/>
</dbReference>
<dbReference type="OrthoDB" id="297167at2759"/>